<sequence>MFSNLLLHLDTSKSMGPNGIHPKVLRKLWEELTKLLLIYQESWLTREIPIDWKSANVMVIYRRCWKEDPGNYEPVSLTLVPGKPWSRSS</sequence>
<dbReference type="PANTHER" id="PTHR33395:SF22">
    <property type="entry name" value="REVERSE TRANSCRIPTASE DOMAIN-CONTAINING PROTEIN"/>
    <property type="match status" value="1"/>
</dbReference>
<accession>A0A8K1G8B8</accession>
<protein>
    <recommendedName>
        <fullName evidence="3">Rna-directed dna polymerase from mobile element jockey-like</fullName>
    </recommendedName>
</protein>
<comment type="caution">
    <text evidence="1">The sequence shown here is derived from an EMBL/GenBank/DDBJ whole genome shotgun (WGS) entry which is preliminary data.</text>
</comment>
<dbReference type="GO" id="GO:0031012">
    <property type="term" value="C:extracellular matrix"/>
    <property type="evidence" value="ECO:0007669"/>
    <property type="project" value="TreeGrafter"/>
</dbReference>
<evidence type="ECO:0000313" key="1">
    <source>
        <dbReference type="EMBL" id="TRZ13543.1"/>
    </source>
</evidence>
<evidence type="ECO:0000313" key="2">
    <source>
        <dbReference type="Proteomes" id="UP000796761"/>
    </source>
</evidence>
<dbReference type="GO" id="GO:0061343">
    <property type="term" value="P:cell adhesion involved in heart morphogenesis"/>
    <property type="evidence" value="ECO:0007669"/>
    <property type="project" value="TreeGrafter"/>
</dbReference>
<organism evidence="1 2">
    <name type="scientific">Zosterops borbonicus</name>
    <dbReference type="NCBI Taxonomy" id="364589"/>
    <lineage>
        <taxon>Eukaryota</taxon>
        <taxon>Metazoa</taxon>
        <taxon>Chordata</taxon>
        <taxon>Craniata</taxon>
        <taxon>Vertebrata</taxon>
        <taxon>Euteleostomi</taxon>
        <taxon>Archelosauria</taxon>
        <taxon>Archosauria</taxon>
        <taxon>Dinosauria</taxon>
        <taxon>Saurischia</taxon>
        <taxon>Theropoda</taxon>
        <taxon>Coelurosauria</taxon>
        <taxon>Aves</taxon>
        <taxon>Neognathae</taxon>
        <taxon>Neoaves</taxon>
        <taxon>Telluraves</taxon>
        <taxon>Australaves</taxon>
        <taxon>Passeriformes</taxon>
        <taxon>Sylvioidea</taxon>
        <taxon>Zosteropidae</taxon>
        <taxon>Zosterops</taxon>
    </lineage>
</organism>
<dbReference type="AlphaFoldDB" id="A0A8K1G8B8"/>
<name>A0A8K1G8B8_9PASS</name>
<dbReference type="EMBL" id="SWJQ01000502">
    <property type="protein sequence ID" value="TRZ13543.1"/>
    <property type="molecule type" value="Genomic_DNA"/>
</dbReference>
<keyword evidence="2" id="KW-1185">Reference proteome</keyword>
<dbReference type="Proteomes" id="UP000796761">
    <property type="component" value="Unassembled WGS sequence"/>
</dbReference>
<dbReference type="GO" id="GO:0007508">
    <property type="term" value="P:larval heart development"/>
    <property type="evidence" value="ECO:0007669"/>
    <property type="project" value="TreeGrafter"/>
</dbReference>
<reference evidence="1" key="1">
    <citation type="submission" date="2019-04" db="EMBL/GenBank/DDBJ databases">
        <title>Genome assembly of Zosterops borbonicus 15179.</title>
        <authorList>
            <person name="Leroy T."/>
            <person name="Anselmetti Y."/>
            <person name="Tilak M.-K."/>
            <person name="Nabholz B."/>
        </authorList>
    </citation>
    <scope>NUCLEOTIDE SEQUENCE</scope>
    <source>
        <strain evidence="1">HGM_15179</strain>
        <tissue evidence="1">Muscle</tissue>
    </source>
</reference>
<dbReference type="OrthoDB" id="10067229at2759"/>
<gene>
    <name evidence="1" type="ORF">HGM15179_013567</name>
</gene>
<proteinExistence type="predicted"/>
<dbReference type="PANTHER" id="PTHR33395">
    <property type="entry name" value="TRANSCRIPTASE, PUTATIVE-RELATED-RELATED"/>
    <property type="match status" value="1"/>
</dbReference>
<evidence type="ECO:0008006" key="3">
    <source>
        <dbReference type="Google" id="ProtNLM"/>
    </source>
</evidence>